<dbReference type="PROSITE" id="PS50923">
    <property type="entry name" value="SUSHI"/>
    <property type="match status" value="1"/>
</dbReference>
<evidence type="ECO:0000256" key="2">
    <source>
        <dbReference type="PROSITE-ProRule" id="PRU00302"/>
    </source>
</evidence>
<dbReference type="EMBL" id="CAIIXF020000062">
    <property type="protein sequence ID" value="CAH1802755.1"/>
    <property type="molecule type" value="Genomic_DNA"/>
</dbReference>
<comment type="caution">
    <text evidence="2">Lacks conserved residue(s) required for the propagation of feature annotation.</text>
</comment>
<dbReference type="PROSITE" id="PS50092">
    <property type="entry name" value="TSP1"/>
    <property type="match status" value="1"/>
</dbReference>
<evidence type="ECO:0000259" key="3">
    <source>
        <dbReference type="PROSITE" id="PS50923"/>
    </source>
</evidence>
<evidence type="ECO:0000256" key="1">
    <source>
        <dbReference type="ARBA" id="ARBA00023157"/>
    </source>
</evidence>
<comment type="caution">
    <text evidence="4">The sequence shown here is derived from an EMBL/GenBank/DDBJ whole genome shotgun (WGS) entry which is preliminary data.</text>
</comment>
<dbReference type="Gene3D" id="2.20.100.10">
    <property type="entry name" value="Thrombospondin type-1 (TSP1) repeat"/>
    <property type="match status" value="1"/>
</dbReference>
<dbReference type="SMART" id="SM00209">
    <property type="entry name" value="TSP1"/>
    <property type="match status" value="1"/>
</dbReference>
<keyword evidence="1" id="KW-1015">Disulfide bond</keyword>
<keyword evidence="2" id="KW-0768">Sushi</keyword>
<evidence type="ECO:0000313" key="5">
    <source>
        <dbReference type="Proteomes" id="UP000749559"/>
    </source>
</evidence>
<sequence length="305" mass="33681">MKNQYHFFEMRQQGKYLVAALVCIALAGYVHAQSSGTYGPCRQLCKGLSLNCGKTCKVDDLAAIDEACFRTNTNGIEDLPEEQKVPKLSKILDLCNKPGAVQAEKTPKKWRIKGRGGKKLVYGPCRIRCTQLNLRKCSAICKLNPGDTIDVPCFKQCAAAVQVRNGQRGLPNCLRQCKTRGIRPVRCGTATNPCCRWGIWSQWVKEPCTRTCGGGTIRQTRRRVKLFGSIGEPQCQGKAFEVFSGVCNTQRCIVTCPPLTDPANGKVDVPCYDPGCIATVTCDEGYKPDPRHASKVKCKRNGKWN</sequence>
<gene>
    <name evidence="4" type="ORF">OFUS_LOCUS26402</name>
</gene>
<proteinExistence type="predicted"/>
<organism evidence="4 5">
    <name type="scientific">Owenia fusiformis</name>
    <name type="common">Polychaete worm</name>
    <dbReference type="NCBI Taxonomy" id="6347"/>
    <lineage>
        <taxon>Eukaryota</taxon>
        <taxon>Metazoa</taxon>
        <taxon>Spiralia</taxon>
        <taxon>Lophotrochozoa</taxon>
        <taxon>Annelida</taxon>
        <taxon>Polychaeta</taxon>
        <taxon>Sedentaria</taxon>
        <taxon>Canalipalpata</taxon>
        <taxon>Sabellida</taxon>
        <taxon>Oweniida</taxon>
        <taxon>Oweniidae</taxon>
        <taxon>Owenia</taxon>
    </lineage>
</organism>
<dbReference type="Proteomes" id="UP000749559">
    <property type="component" value="Unassembled WGS sequence"/>
</dbReference>
<dbReference type="InterPro" id="IPR000436">
    <property type="entry name" value="Sushi_SCR_CCP_dom"/>
</dbReference>
<keyword evidence="5" id="KW-1185">Reference proteome</keyword>
<dbReference type="InterPro" id="IPR036383">
    <property type="entry name" value="TSP1_rpt_sf"/>
</dbReference>
<dbReference type="SUPFAM" id="SSF82895">
    <property type="entry name" value="TSP-1 type 1 repeat"/>
    <property type="match status" value="1"/>
</dbReference>
<dbReference type="AlphaFoldDB" id="A0A8S4QA86"/>
<dbReference type="Gene3D" id="2.10.70.10">
    <property type="entry name" value="Complement Module, domain 1"/>
    <property type="match status" value="1"/>
</dbReference>
<feature type="domain" description="Sushi" evidence="3">
    <location>
        <begin position="254"/>
        <end position="305"/>
    </location>
</feature>
<evidence type="ECO:0000313" key="4">
    <source>
        <dbReference type="EMBL" id="CAH1802755.1"/>
    </source>
</evidence>
<dbReference type="InterPro" id="IPR035976">
    <property type="entry name" value="Sushi/SCR/CCP_sf"/>
</dbReference>
<name>A0A8S4QA86_OWEFU</name>
<accession>A0A8S4QA86</accession>
<dbReference type="CDD" id="cd00033">
    <property type="entry name" value="CCP"/>
    <property type="match status" value="1"/>
</dbReference>
<reference evidence="4" key="1">
    <citation type="submission" date="2022-03" db="EMBL/GenBank/DDBJ databases">
        <authorList>
            <person name="Martin C."/>
        </authorList>
    </citation>
    <scope>NUCLEOTIDE SEQUENCE</scope>
</reference>
<dbReference type="InterPro" id="IPR000884">
    <property type="entry name" value="TSP1_rpt"/>
</dbReference>
<protein>
    <recommendedName>
        <fullName evidence="3">Sushi domain-containing protein</fullName>
    </recommendedName>
</protein>
<feature type="non-terminal residue" evidence="4">
    <location>
        <position position="305"/>
    </location>
</feature>
<dbReference type="SUPFAM" id="SSF57535">
    <property type="entry name" value="Complement control module/SCR domain"/>
    <property type="match status" value="1"/>
</dbReference>